<evidence type="ECO:0000313" key="2">
    <source>
        <dbReference type="Proteomes" id="UP000789375"/>
    </source>
</evidence>
<accession>A0A9N9NEK6</accession>
<sequence length="40" mass="4635">NLYQYPRDKSAFSEMSNKNMKDSKLDIQAISDLAEWIGLN</sequence>
<protein>
    <submittedName>
        <fullName evidence="1">16710_t:CDS:1</fullName>
    </submittedName>
</protein>
<feature type="non-terminal residue" evidence="1">
    <location>
        <position position="1"/>
    </location>
</feature>
<organism evidence="1 2">
    <name type="scientific">Funneliformis mosseae</name>
    <name type="common">Endomycorrhizal fungus</name>
    <name type="synonym">Glomus mosseae</name>
    <dbReference type="NCBI Taxonomy" id="27381"/>
    <lineage>
        <taxon>Eukaryota</taxon>
        <taxon>Fungi</taxon>
        <taxon>Fungi incertae sedis</taxon>
        <taxon>Mucoromycota</taxon>
        <taxon>Glomeromycotina</taxon>
        <taxon>Glomeromycetes</taxon>
        <taxon>Glomerales</taxon>
        <taxon>Glomeraceae</taxon>
        <taxon>Funneliformis</taxon>
    </lineage>
</organism>
<dbReference type="AlphaFoldDB" id="A0A9N9NEK6"/>
<name>A0A9N9NEK6_FUNMO</name>
<comment type="caution">
    <text evidence="1">The sequence shown here is derived from an EMBL/GenBank/DDBJ whole genome shotgun (WGS) entry which is preliminary data.</text>
</comment>
<gene>
    <name evidence="1" type="ORF">FMOSSE_LOCUS15410</name>
</gene>
<proteinExistence type="predicted"/>
<dbReference type="EMBL" id="CAJVPP010015492">
    <property type="protein sequence ID" value="CAG8727009.1"/>
    <property type="molecule type" value="Genomic_DNA"/>
</dbReference>
<keyword evidence="2" id="KW-1185">Reference proteome</keyword>
<dbReference type="Proteomes" id="UP000789375">
    <property type="component" value="Unassembled WGS sequence"/>
</dbReference>
<reference evidence="1" key="1">
    <citation type="submission" date="2021-06" db="EMBL/GenBank/DDBJ databases">
        <authorList>
            <person name="Kallberg Y."/>
            <person name="Tangrot J."/>
            <person name="Rosling A."/>
        </authorList>
    </citation>
    <scope>NUCLEOTIDE SEQUENCE</scope>
    <source>
        <strain evidence="1">87-6 pot B 2015</strain>
    </source>
</reference>
<evidence type="ECO:0000313" key="1">
    <source>
        <dbReference type="EMBL" id="CAG8727009.1"/>
    </source>
</evidence>